<reference evidence="7 8" key="1">
    <citation type="submission" date="2017-01" db="EMBL/GenBank/DDBJ databases">
        <title>Draft sequence of Acidihalobacter ferrooxidans strain DSM 14175 (strain V8).</title>
        <authorList>
            <person name="Khaleque H.N."/>
            <person name="Ramsay J.P."/>
            <person name="Murphy R.J.T."/>
            <person name="Kaksonen A.H."/>
            <person name="Boxall N.J."/>
            <person name="Watkin E.L.J."/>
        </authorList>
    </citation>
    <scope>NUCLEOTIDE SEQUENCE [LARGE SCALE GENOMIC DNA]</scope>
    <source>
        <strain evidence="7 8">V8</strain>
    </source>
</reference>
<dbReference type="NCBIfam" id="TIGR01461">
    <property type="entry name" value="greB"/>
    <property type="match status" value="1"/>
</dbReference>
<dbReference type="HAMAP" id="MF_00105">
    <property type="entry name" value="GreA_GreB"/>
    <property type="match status" value="1"/>
</dbReference>
<accession>A0A1P8ULS7</accession>
<dbReference type="Proteomes" id="UP000243807">
    <property type="component" value="Chromosome"/>
</dbReference>
<feature type="domain" description="Transcription elongation factor GreA/GreB N-terminal" evidence="6">
    <location>
        <begin position="14"/>
        <end position="82"/>
    </location>
</feature>
<dbReference type="GO" id="GO:0003746">
    <property type="term" value="F:translation elongation factor activity"/>
    <property type="evidence" value="ECO:0007669"/>
    <property type="project" value="UniProtKB-KW"/>
</dbReference>
<dbReference type="GO" id="GO:0003677">
    <property type="term" value="F:DNA binding"/>
    <property type="evidence" value="ECO:0007669"/>
    <property type="project" value="UniProtKB-UniRule"/>
</dbReference>
<keyword evidence="7" id="KW-0251">Elongation factor</keyword>
<dbReference type="InterPro" id="IPR036805">
    <property type="entry name" value="Tscrpt_elong_fac_GreA/B_N_sf"/>
</dbReference>
<evidence type="ECO:0000313" key="8">
    <source>
        <dbReference type="Proteomes" id="UP000243807"/>
    </source>
</evidence>
<evidence type="ECO:0000256" key="1">
    <source>
        <dbReference type="ARBA" id="ARBA00023015"/>
    </source>
</evidence>
<protein>
    <recommendedName>
        <fullName evidence="4">Transcription elongation factor GreB</fullName>
    </recommendedName>
    <alternativeName>
        <fullName evidence="4">Transcript cleavage factor GreB</fullName>
    </alternativeName>
</protein>
<dbReference type="HAMAP" id="MF_00930">
    <property type="entry name" value="GreB"/>
    <property type="match status" value="1"/>
</dbReference>
<dbReference type="Gene3D" id="3.10.50.30">
    <property type="entry name" value="Transcription elongation factor, GreA/GreB, C-terminal domain"/>
    <property type="match status" value="1"/>
</dbReference>
<dbReference type="NCBIfam" id="NF002506">
    <property type="entry name" value="PRK01885.1"/>
    <property type="match status" value="1"/>
</dbReference>
<dbReference type="PROSITE" id="PS00829">
    <property type="entry name" value="GREAB_1"/>
    <property type="match status" value="1"/>
</dbReference>
<dbReference type="GO" id="GO:0070063">
    <property type="term" value="F:RNA polymerase binding"/>
    <property type="evidence" value="ECO:0007669"/>
    <property type="project" value="InterPro"/>
</dbReference>
<dbReference type="PIRSF" id="PIRSF006092">
    <property type="entry name" value="GreA_GreB"/>
    <property type="match status" value="1"/>
</dbReference>
<dbReference type="FunFam" id="3.10.50.30:FF:000001">
    <property type="entry name" value="Transcription elongation factor GreA"/>
    <property type="match status" value="1"/>
</dbReference>
<dbReference type="Gene3D" id="1.10.287.180">
    <property type="entry name" value="Transcription elongation factor, GreA/GreB, N-terminal domain"/>
    <property type="match status" value="1"/>
</dbReference>
<sequence>MPRWRPPSPRSSPYITPAGMAALRAELDVLWLRRREVTAHLAAAAAEGDRSENAEYIYRKKELRELDRRIRYLQKRLPDLQVVAHVPDDRLRIFFGARVRLEDEDGRPTDLRIVGADELDTARNWISVDSPMARALLKHTLDDEVCVRTPGGARRYRVVAVEYDDAARLPPEA</sequence>
<dbReference type="InterPro" id="IPR001437">
    <property type="entry name" value="Tscrpt_elong_fac_GreA/B_C"/>
</dbReference>
<organism evidence="7 8">
    <name type="scientific">Acidihalobacter ferrooxydans</name>
    <dbReference type="NCBI Taxonomy" id="1765967"/>
    <lineage>
        <taxon>Bacteria</taxon>
        <taxon>Pseudomonadati</taxon>
        <taxon>Pseudomonadota</taxon>
        <taxon>Gammaproteobacteria</taxon>
        <taxon>Chromatiales</taxon>
        <taxon>Ectothiorhodospiraceae</taxon>
        <taxon>Acidihalobacter</taxon>
    </lineage>
</organism>
<comment type="function">
    <text evidence="4">Necessary for efficient RNA polymerase transcription elongation past template-encoded arresting sites. The arresting sites in DNA have the property of trapping a certain fraction of elongating RNA polymerases that pass through, resulting in locked ternary complexes. Cleavage of the nascent transcript by cleavage factors such as GreA or GreB allows the resumption of elongation from the new 3'terminus. GreB releases sequences of up to 9 nucleotides in length.</text>
</comment>
<gene>
    <name evidence="4" type="primary">greB</name>
    <name evidence="7" type="ORF">BW247_14420</name>
</gene>
<dbReference type="PANTHER" id="PTHR30437:SF6">
    <property type="entry name" value="TRANSCRIPTION ELONGATION FACTOR GREB"/>
    <property type="match status" value="1"/>
</dbReference>
<keyword evidence="3 4" id="KW-0804">Transcription</keyword>
<dbReference type="InterPro" id="IPR028624">
    <property type="entry name" value="Tscrpt_elong_fac_GreA/B"/>
</dbReference>
<dbReference type="PANTHER" id="PTHR30437">
    <property type="entry name" value="TRANSCRIPTION ELONGATION FACTOR GREA"/>
    <property type="match status" value="1"/>
</dbReference>
<dbReference type="Pfam" id="PF01272">
    <property type="entry name" value="GreA_GreB"/>
    <property type="match status" value="1"/>
</dbReference>
<keyword evidence="7" id="KW-0648">Protein biosynthesis</keyword>
<name>A0A1P8ULS7_9GAMM</name>
<evidence type="ECO:0000256" key="4">
    <source>
        <dbReference type="HAMAP-Rule" id="MF_00930"/>
    </source>
</evidence>
<dbReference type="InterPro" id="IPR006358">
    <property type="entry name" value="Tscrpt_elong_fac_GreB"/>
</dbReference>
<dbReference type="EMBL" id="CP019434">
    <property type="protein sequence ID" value="APZ44734.1"/>
    <property type="molecule type" value="Genomic_DNA"/>
</dbReference>
<dbReference type="InterPro" id="IPR023459">
    <property type="entry name" value="Tscrpt_elong_fac_GreA/B_fam"/>
</dbReference>
<dbReference type="InterPro" id="IPR036953">
    <property type="entry name" value="GreA/GreB_C_sf"/>
</dbReference>
<dbReference type="GO" id="GO:0032784">
    <property type="term" value="P:regulation of DNA-templated transcription elongation"/>
    <property type="evidence" value="ECO:0007669"/>
    <property type="project" value="UniProtKB-UniRule"/>
</dbReference>
<dbReference type="Pfam" id="PF03449">
    <property type="entry name" value="GreA_GreB_N"/>
    <property type="match status" value="1"/>
</dbReference>
<dbReference type="InterPro" id="IPR018151">
    <property type="entry name" value="TF_GreA/GreB_CS"/>
</dbReference>
<evidence type="ECO:0000259" key="5">
    <source>
        <dbReference type="Pfam" id="PF01272"/>
    </source>
</evidence>
<dbReference type="GO" id="GO:0006354">
    <property type="term" value="P:DNA-templated transcription elongation"/>
    <property type="evidence" value="ECO:0007669"/>
    <property type="project" value="TreeGrafter"/>
</dbReference>
<dbReference type="InterPro" id="IPR022691">
    <property type="entry name" value="Tscrpt_elong_fac_GreA/B_N"/>
</dbReference>
<comment type="similarity">
    <text evidence="4">Belongs to the GreA/GreB family. GreB subfamily.</text>
</comment>
<dbReference type="SUPFAM" id="SSF54534">
    <property type="entry name" value="FKBP-like"/>
    <property type="match status" value="1"/>
</dbReference>
<feature type="domain" description="Transcription elongation factor GreA/GreB C-terminal" evidence="5">
    <location>
        <begin position="92"/>
        <end position="163"/>
    </location>
</feature>
<evidence type="ECO:0000256" key="3">
    <source>
        <dbReference type="ARBA" id="ARBA00023163"/>
    </source>
</evidence>
<keyword evidence="1 4" id="KW-0805">Transcription regulation</keyword>
<dbReference type="KEGG" id="afy:BW247_14420"/>
<evidence type="ECO:0000256" key="2">
    <source>
        <dbReference type="ARBA" id="ARBA00023125"/>
    </source>
</evidence>
<dbReference type="AlphaFoldDB" id="A0A1P8ULS7"/>
<proteinExistence type="inferred from homology"/>
<keyword evidence="8" id="KW-1185">Reference proteome</keyword>
<dbReference type="FunFam" id="1.10.287.180:FF:000001">
    <property type="entry name" value="Transcription elongation factor GreA"/>
    <property type="match status" value="1"/>
</dbReference>
<dbReference type="PROSITE" id="PS00830">
    <property type="entry name" value="GREAB_2"/>
    <property type="match status" value="1"/>
</dbReference>
<dbReference type="SUPFAM" id="SSF46557">
    <property type="entry name" value="GreA transcript cleavage protein, N-terminal domain"/>
    <property type="match status" value="1"/>
</dbReference>
<evidence type="ECO:0000259" key="6">
    <source>
        <dbReference type="Pfam" id="PF03449"/>
    </source>
</evidence>
<dbReference type="STRING" id="1765967.BW247_14420"/>
<dbReference type="OrthoDB" id="5511940at2"/>
<keyword evidence="2 4" id="KW-0238">DNA-binding</keyword>
<evidence type="ECO:0000313" key="7">
    <source>
        <dbReference type="EMBL" id="APZ44734.1"/>
    </source>
</evidence>